<reference evidence="2" key="1">
    <citation type="journal article" date="2006" name="Mol. Genet. Genomics">
        <title>Divergent non-LTR retrotransposon lineages from the genomes of scorpions (Arachnida: Scorpiones).</title>
        <authorList>
            <person name="Glushkov S."/>
            <person name="Novikova O."/>
            <person name="Blinov A."/>
            <person name="Fet V."/>
        </authorList>
    </citation>
    <scope>NUCLEOTIDE SEQUENCE</scope>
</reference>
<accession>Q5EFG6</accession>
<sequence length="193" mass="21956">ILSSSPGPDGVSAPVIQSWDSVGLIGLLEVFNRSWIDGEVPIVWRSAILIPLLKPGRRRTDVTSYRPIALTSVFAKTLERLVLQRLYSLLDFSQLLHPHHYGFLRNRGSIDALLLLHRTIVVAKKRRWFIYVTSLDIKGAYDAVNVRLLIQRLARVGIRGRVLRWLAAFFQQRTFQVKWRGCLSTTCPVILGV</sequence>
<dbReference type="GO" id="GO:0003964">
    <property type="term" value="F:RNA-directed DNA polymerase activity"/>
    <property type="evidence" value="ECO:0007669"/>
    <property type="project" value="UniProtKB-KW"/>
</dbReference>
<proteinExistence type="predicted"/>
<feature type="non-terminal residue" evidence="2">
    <location>
        <position position="193"/>
    </location>
</feature>
<organism evidence="2">
    <name type="scientific">Bothriurus flavidus</name>
    <dbReference type="NCBI Taxonomy" id="311989"/>
    <lineage>
        <taxon>Eukaryota</taxon>
        <taxon>Metazoa</taxon>
        <taxon>Ecdysozoa</taxon>
        <taxon>Arthropoda</taxon>
        <taxon>Chelicerata</taxon>
        <taxon>Arachnida</taxon>
        <taxon>Scorpiones</taxon>
        <taxon>Iurida</taxon>
        <taxon>Scorpionoidea</taxon>
        <taxon>Bothriuridae</taxon>
        <taxon>Bothriurus</taxon>
    </lineage>
</organism>
<evidence type="ECO:0000259" key="1">
    <source>
        <dbReference type="Pfam" id="PF00078"/>
    </source>
</evidence>
<keyword evidence="2" id="KW-0808">Transferase</keyword>
<dbReference type="InterPro" id="IPR000477">
    <property type="entry name" value="RT_dom"/>
</dbReference>
<evidence type="ECO:0000313" key="2">
    <source>
        <dbReference type="EMBL" id="AAX07248.1"/>
    </source>
</evidence>
<keyword evidence="2" id="KW-0548">Nucleotidyltransferase</keyword>
<dbReference type="PANTHER" id="PTHR19446">
    <property type="entry name" value="REVERSE TRANSCRIPTASES"/>
    <property type="match status" value="1"/>
</dbReference>
<dbReference type="InterPro" id="IPR043502">
    <property type="entry name" value="DNA/RNA_pol_sf"/>
</dbReference>
<feature type="domain" description="Reverse transcriptase" evidence="1">
    <location>
        <begin position="62"/>
        <end position="181"/>
    </location>
</feature>
<dbReference type="SUPFAM" id="SSF56672">
    <property type="entry name" value="DNA/RNA polymerases"/>
    <property type="match status" value="1"/>
</dbReference>
<dbReference type="EMBL" id="AY894772">
    <property type="protein sequence ID" value="AAX07248.1"/>
    <property type="molecule type" value="Genomic_DNA"/>
</dbReference>
<keyword evidence="2" id="KW-0695">RNA-directed DNA polymerase</keyword>
<name>Q5EFG6_9SCOR</name>
<dbReference type="AlphaFoldDB" id="Q5EFG6"/>
<dbReference type="Pfam" id="PF00078">
    <property type="entry name" value="RVT_1"/>
    <property type="match status" value="1"/>
</dbReference>
<feature type="non-terminal residue" evidence="2">
    <location>
        <position position="1"/>
    </location>
</feature>
<protein>
    <submittedName>
        <fullName evidence="2">Reverse transcriptase</fullName>
    </submittedName>
</protein>
<gene>
    <name evidence="2" type="primary">RT</name>
</gene>